<dbReference type="Pfam" id="PF02410">
    <property type="entry name" value="RsfS"/>
    <property type="match status" value="1"/>
</dbReference>
<dbReference type="STRING" id="709986.Deima_3123"/>
<comment type="subunit">
    <text evidence="2">Interacts with ribosomal protein uL14 (rplN).</text>
</comment>
<dbReference type="AlphaFoldDB" id="E8U3Q9"/>
<dbReference type="InterPro" id="IPR043519">
    <property type="entry name" value="NT_sf"/>
</dbReference>
<accession>E8U3Q9</accession>
<comment type="similarity">
    <text evidence="1 2">Belongs to the Iojap/RsfS family.</text>
</comment>
<dbReference type="GO" id="GO:0005737">
    <property type="term" value="C:cytoplasm"/>
    <property type="evidence" value="ECO:0007669"/>
    <property type="project" value="UniProtKB-SubCell"/>
</dbReference>
<dbReference type="GO" id="GO:0017148">
    <property type="term" value="P:negative regulation of translation"/>
    <property type="evidence" value="ECO:0007669"/>
    <property type="project" value="UniProtKB-UniRule"/>
</dbReference>
<keyword evidence="2" id="KW-0678">Repressor</keyword>
<protein>
    <recommendedName>
        <fullName evidence="2">Ribosomal silencing factor RsfS</fullName>
    </recommendedName>
</protein>
<keyword evidence="4" id="KW-1185">Reference proteome</keyword>
<organism evidence="3 4">
    <name type="scientific">Deinococcus maricopensis (strain DSM 21211 / LMG 22137 / NRRL B-23946 / LB-34)</name>
    <dbReference type="NCBI Taxonomy" id="709986"/>
    <lineage>
        <taxon>Bacteria</taxon>
        <taxon>Thermotogati</taxon>
        <taxon>Deinococcota</taxon>
        <taxon>Deinococci</taxon>
        <taxon>Deinococcales</taxon>
        <taxon>Deinococcaceae</taxon>
        <taxon>Deinococcus</taxon>
    </lineage>
</organism>
<proteinExistence type="inferred from homology"/>
<evidence type="ECO:0000256" key="2">
    <source>
        <dbReference type="HAMAP-Rule" id="MF_01477"/>
    </source>
</evidence>
<keyword evidence="2" id="KW-0963">Cytoplasm</keyword>
<reference evidence="3 4" key="1">
    <citation type="journal article" date="2011" name="Stand. Genomic Sci.">
        <title>Complete genome sequence of Deinococcus maricopensis type strain (LB-34).</title>
        <authorList>
            <person name="Pukall R."/>
            <person name="Zeytun A."/>
            <person name="Lucas S."/>
            <person name="Lapidus A."/>
            <person name="Hammon N."/>
            <person name="Deshpande S."/>
            <person name="Nolan M."/>
            <person name="Cheng J.F."/>
            <person name="Pitluck S."/>
            <person name="Liolios K."/>
            <person name="Pagani I."/>
            <person name="Mikhailova N."/>
            <person name="Ivanova N."/>
            <person name="Mavromatis K."/>
            <person name="Pati A."/>
            <person name="Tapia R."/>
            <person name="Han C."/>
            <person name="Goodwin L."/>
            <person name="Chen A."/>
            <person name="Palaniappan K."/>
            <person name="Land M."/>
            <person name="Hauser L."/>
            <person name="Chang Y.J."/>
            <person name="Jeffries C.D."/>
            <person name="Brambilla E.M."/>
            <person name="Rohde M."/>
            <person name="Goker M."/>
            <person name="Detter J.C."/>
            <person name="Woyke T."/>
            <person name="Bristow J."/>
            <person name="Eisen J.A."/>
            <person name="Markowitz V."/>
            <person name="Hugenholtz P."/>
            <person name="Kyrpides N.C."/>
            <person name="Klenk H.P."/>
        </authorList>
    </citation>
    <scope>NUCLEOTIDE SEQUENCE [LARGE SCALE GENOMIC DNA]</scope>
    <source>
        <strain evidence="4">DSM 21211 / LMG 22137 / NRRL B-23946 / LB-34</strain>
    </source>
</reference>
<dbReference type="SUPFAM" id="SSF81301">
    <property type="entry name" value="Nucleotidyltransferase"/>
    <property type="match status" value="1"/>
</dbReference>
<dbReference type="InterPro" id="IPR004394">
    <property type="entry name" value="Iojap/RsfS/C7orf30"/>
</dbReference>
<dbReference type="PANTHER" id="PTHR21043:SF0">
    <property type="entry name" value="MITOCHONDRIAL ASSEMBLY OF RIBOSOMAL LARGE SUBUNIT PROTEIN 1"/>
    <property type="match status" value="1"/>
</dbReference>
<name>E8U3Q9_DEIML</name>
<evidence type="ECO:0000256" key="1">
    <source>
        <dbReference type="ARBA" id="ARBA00010574"/>
    </source>
</evidence>
<evidence type="ECO:0000313" key="3">
    <source>
        <dbReference type="EMBL" id="ADV68752.1"/>
    </source>
</evidence>
<dbReference type="NCBIfam" id="TIGR00090">
    <property type="entry name" value="rsfS_iojap_ybeB"/>
    <property type="match status" value="1"/>
</dbReference>
<dbReference type="EMBL" id="CP002454">
    <property type="protein sequence ID" value="ADV68752.1"/>
    <property type="molecule type" value="Genomic_DNA"/>
</dbReference>
<dbReference type="HAMAP" id="MF_01477">
    <property type="entry name" value="Iojap_RsfS"/>
    <property type="match status" value="1"/>
</dbReference>
<dbReference type="Proteomes" id="UP000008635">
    <property type="component" value="Chromosome"/>
</dbReference>
<comment type="function">
    <text evidence="2">Functions as a ribosomal silencing factor. Interacts with ribosomal protein uL14 (rplN), blocking formation of intersubunit bridge B8. Prevents association of the 30S and 50S ribosomal subunits and the formation of functional ribosomes, thus repressing translation.</text>
</comment>
<dbReference type="RefSeq" id="WP_013558255.1">
    <property type="nucleotide sequence ID" value="NC_014958.1"/>
</dbReference>
<dbReference type="GO" id="GO:0042256">
    <property type="term" value="P:cytosolic ribosome assembly"/>
    <property type="evidence" value="ECO:0007669"/>
    <property type="project" value="UniProtKB-UniRule"/>
</dbReference>
<dbReference type="GO" id="GO:0090071">
    <property type="term" value="P:negative regulation of ribosome biogenesis"/>
    <property type="evidence" value="ECO:0007669"/>
    <property type="project" value="UniProtKB-UniRule"/>
</dbReference>
<reference evidence="4" key="2">
    <citation type="submission" date="2011-01" db="EMBL/GenBank/DDBJ databases">
        <title>The complete genome of Deinococcus maricopensis DSM 21211.</title>
        <authorList>
            <consortium name="US DOE Joint Genome Institute (JGI-PGF)"/>
            <person name="Lucas S."/>
            <person name="Copeland A."/>
            <person name="Lapidus A."/>
            <person name="Goodwin L."/>
            <person name="Pitluck S."/>
            <person name="Kyrpides N."/>
            <person name="Mavromatis K."/>
            <person name="Pagani I."/>
            <person name="Ivanova N."/>
            <person name="Ovchinnikova G."/>
            <person name="Zeytun A."/>
            <person name="Detter J.C."/>
            <person name="Han C."/>
            <person name="Land M."/>
            <person name="Hauser L."/>
            <person name="Markowitz V."/>
            <person name="Cheng J.-F."/>
            <person name="Hugenholtz P."/>
            <person name="Woyke T."/>
            <person name="Wu D."/>
            <person name="Pukall R."/>
            <person name="Gehrich-Schroeter G."/>
            <person name="Brambilla E."/>
            <person name="Klenk H.-P."/>
            <person name="Eisen J.A."/>
        </authorList>
    </citation>
    <scope>NUCLEOTIDE SEQUENCE [LARGE SCALE GENOMIC DNA]</scope>
    <source>
        <strain evidence="4">DSM 21211 / LMG 22137 / NRRL B-23946 / LB-34</strain>
    </source>
</reference>
<dbReference type="GO" id="GO:0043023">
    <property type="term" value="F:ribosomal large subunit binding"/>
    <property type="evidence" value="ECO:0007669"/>
    <property type="project" value="TreeGrafter"/>
</dbReference>
<keyword evidence="2" id="KW-0810">Translation regulation</keyword>
<dbReference type="Gene3D" id="3.30.460.10">
    <property type="entry name" value="Beta Polymerase, domain 2"/>
    <property type="match status" value="1"/>
</dbReference>
<sequence length="123" mass="13818">MNEPTTQELQQLRVIVDAARERRAEDVVVLDLTQVSSTLDYFVICTATAGLQLNAVQQNIRDQAVEAGLPHPTVEGPSERWLLLAFGGNIIVHVMTREAREYYDLEGLWNDARVLDFPEVPQA</sequence>
<gene>
    <name evidence="2" type="primary">rsfS</name>
    <name evidence="3" type="ordered locus">Deima_3123</name>
</gene>
<dbReference type="eggNOG" id="COG0799">
    <property type="taxonomic scope" value="Bacteria"/>
</dbReference>
<evidence type="ECO:0000313" key="4">
    <source>
        <dbReference type="Proteomes" id="UP000008635"/>
    </source>
</evidence>
<dbReference type="PANTHER" id="PTHR21043">
    <property type="entry name" value="IOJAP SUPERFAMILY ORTHOLOG"/>
    <property type="match status" value="1"/>
</dbReference>
<comment type="subcellular location">
    <subcellularLocation>
        <location evidence="2">Cytoplasm</location>
    </subcellularLocation>
</comment>
<dbReference type="KEGG" id="dmr:Deima_3123"/>
<dbReference type="OrthoDB" id="9793681at2"/>
<dbReference type="HOGENOM" id="CLU_092688_2_2_0"/>